<dbReference type="GO" id="GO:0006979">
    <property type="term" value="P:response to oxidative stress"/>
    <property type="evidence" value="ECO:0007669"/>
    <property type="project" value="InterPro"/>
</dbReference>
<dbReference type="OrthoDB" id="60422at2759"/>
<evidence type="ECO:0000313" key="3">
    <source>
        <dbReference type="Proteomes" id="UP000054097"/>
    </source>
</evidence>
<dbReference type="PANTHER" id="PTHR33797">
    <property type="entry name" value="ORGANIC HYDROPEROXIDE RESISTANCE PROTEIN-LIKE"/>
    <property type="match status" value="1"/>
</dbReference>
<dbReference type="Gene3D" id="3.30.300.20">
    <property type="match status" value="1"/>
</dbReference>
<protein>
    <recommendedName>
        <fullName evidence="4">OsmC-like protein</fullName>
    </recommendedName>
</protein>
<reference evidence="2 3" key="1">
    <citation type="submission" date="2014-04" db="EMBL/GenBank/DDBJ databases">
        <authorList>
            <consortium name="DOE Joint Genome Institute"/>
            <person name="Kuo A."/>
            <person name="Zuccaro A."/>
            <person name="Kohler A."/>
            <person name="Nagy L.G."/>
            <person name="Floudas D."/>
            <person name="Copeland A."/>
            <person name="Barry K.W."/>
            <person name="Cichocki N."/>
            <person name="Veneault-Fourrey C."/>
            <person name="LaButti K."/>
            <person name="Lindquist E.A."/>
            <person name="Lipzen A."/>
            <person name="Lundell T."/>
            <person name="Morin E."/>
            <person name="Murat C."/>
            <person name="Sun H."/>
            <person name="Tunlid A."/>
            <person name="Henrissat B."/>
            <person name="Grigoriev I.V."/>
            <person name="Hibbett D.S."/>
            <person name="Martin F."/>
            <person name="Nordberg H.P."/>
            <person name="Cantor M.N."/>
            <person name="Hua S.X."/>
        </authorList>
    </citation>
    <scope>NUCLEOTIDE SEQUENCE [LARGE SCALE GENOMIC DNA]</scope>
    <source>
        <strain evidence="2 3">MAFF 305830</strain>
    </source>
</reference>
<dbReference type="HOGENOM" id="CLU_106355_0_0_1"/>
<gene>
    <name evidence="2" type="ORF">M408DRAFT_331597</name>
</gene>
<reference evidence="3" key="2">
    <citation type="submission" date="2015-01" db="EMBL/GenBank/DDBJ databases">
        <title>Evolutionary Origins and Diversification of the Mycorrhizal Mutualists.</title>
        <authorList>
            <consortium name="DOE Joint Genome Institute"/>
            <consortium name="Mycorrhizal Genomics Consortium"/>
            <person name="Kohler A."/>
            <person name="Kuo A."/>
            <person name="Nagy L.G."/>
            <person name="Floudas D."/>
            <person name="Copeland A."/>
            <person name="Barry K.W."/>
            <person name="Cichocki N."/>
            <person name="Veneault-Fourrey C."/>
            <person name="LaButti K."/>
            <person name="Lindquist E.A."/>
            <person name="Lipzen A."/>
            <person name="Lundell T."/>
            <person name="Morin E."/>
            <person name="Murat C."/>
            <person name="Riley R."/>
            <person name="Ohm R."/>
            <person name="Sun H."/>
            <person name="Tunlid A."/>
            <person name="Henrissat B."/>
            <person name="Grigoriev I.V."/>
            <person name="Hibbett D.S."/>
            <person name="Martin F."/>
        </authorList>
    </citation>
    <scope>NUCLEOTIDE SEQUENCE [LARGE SCALE GENOMIC DNA]</scope>
    <source>
        <strain evidence="3">MAFF 305830</strain>
    </source>
</reference>
<comment type="similarity">
    <text evidence="1">Belongs to the OsmC/Ohr family.</text>
</comment>
<evidence type="ECO:0008006" key="4">
    <source>
        <dbReference type="Google" id="ProtNLM"/>
    </source>
</evidence>
<evidence type="ECO:0000313" key="2">
    <source>
        <dbReference type="EMBL" id="KIM24765.1"/>
    </source>
</evidence>
<proteinExistence type="inferred from homology"/>
<dbReference type="EMBL" id="KN824320">
    <property type="protein sequence ID" value="KIM24765.1"/>
    <property type="molecule type" value="Genomic_DNA"/>
</dbReference>
<evidence type="ECO:0000256" key="1">
    <source>
        <dbReference type="ARBA" id="ARBA00007378"/>
    </source>
</evidence>
<dbReference type="SUPFAM" id="SSF82784">
    <property type="entry name" value="OsmC-like"/>
    <property type="match status" value="1"/>
</dbReference>
<dbReference type="InterPro" id="IPR036102">
    <property type="entry name" value="OsmC/Ohrsf"/>
</dbReference>
<accession>A0A0C3AJI7</accession>
<keyword evidence="3" id="KW-1185">Reference proteome</keyword>
<dbReference type="NCBIfam" id="TIGR03561">
    <property type="entry name" value="organ_hyd_perox"/>
    <property type="match status" value="1"/>
</dbReference>
<name>A0A0C3AJI7_SERVB</name>
<dbReference type="PANTHER" id="PTHR33797:SF2">
    <property type="entry name" value="ORGANIC HYDROPEROXIDE RESISTANCE PROTEIN-LIKE"/>
    <property type="match status" value="1"/>
</dbReference>
<sequence>MSMILRQAARSRMPVRSMGAGFSRLGGVRTIMEPTEIKYTASAKASKGGRAGTVSVASAVAPLSAPIPLALPKSMGGTGEGVNPEQLFSAGYAACYLSALHACARKAGKKIDGAEVEVKTSIGPTEEPGFALVVEMLVKGVNDQSIVDAAHKMCPYSRALKHGIKSTTKLV</sequence>
<organism evidence="2 3">
    <name type="scientific">Serendipita vermifera MAFF 305830</name>
    <dbReference type="NCBI Taxonomy" id="933852"/>
    <lineage>
        <taxon>Eukaryota</taxon>
        <taxon>Fungi</taxon>
        <taxon>Dikarya</taxon>
        <taxon>Basidiomycota</taxon>
        <taxon>Agaricomycotina</taxon>
        <taxon>Agaricomycetes</taxon>
        <taxon>Sebacinales</taxon>
        <taxon>Serendipitaceae</taxon>
        <taxon>Serendipita</taxon>
    </lineage>
</organism>
<dbReference type="Gene3D" id="2.20.25.10">
    <property type="match status" value="1"/>
</dbReference>
<dbReference type="InterPro" id="IPR003718">
    <property type="entry name" value="OsmC/Ohr_fam"/>
</dbReference>
<dbReference type="InterPro" id="IPR019953">
    <property type="entry name" value="OHR"/>
</dbReference>
<dbReference type="Proteomes" id="UP000054097">
    <property type="component" value="Unassembled WGS sequence"/>
</dbReference>
<dbReference type="Pfam" id="PF02566">
    <property type="entry name" value="OsmC"/>
    <property type="match status" value="1"/>
</dbReference>
<dbReference type="InterPro" id="IPR015946">
    <property type="entry name" value="KH_dom-like_a/b"/>
</dbReference>
<dbReference type="AlphaFoldDB" id="A0A0C3AJI7"/>